<feature type="transmembrane region" description="Helical" evidence="7">
    <location>
        <begin position="301"/>
        <end position="318"/>
    </location>
</feature>
<dbReference type="EMBL" id="QAYG01000001">
    <property type="protein sequence ID" value="PTW62079.1"/>
    <property type="molecule type" value="Genomic_DNA"/>
</dbReference>
<dbReference type="AlphaFoldDB" id="A0A2T5VEA2"/>
<evidence type="ECO:0000259" key="8">
    <source>
        <dbReference type="Pfam" id="PF06738"/>
    </source>
</evidence>
<evidence type="ECO:0000256" key="4">
    <source>
        <dbReference type="ARBA" id="ARBA00022989"/>
    </source>
</evidence>
<proteinExistence type="inferred from homology"/>
<keyword evidence="2" id="KW-1003">Cell membrane</keyword>
<dbReference type="PANTHER" id="PTHR34390">
    <property type="entry name" value="UPF0442 PROTEIN YJJB-RELATED"/>
    <property type="match status" value="1"/>
</dbReference>
<keyword evidence="4 7" id="KW-1133">Transmembrane helix</keyword>
<evidence type="ECO:0000259" key="9">
    <source>
        <dbReference type="Pfam" id="PF12821"/>
    </source>
</evidence>
<dbReference type="InterPro" id="IPR024528">
    <property type="entry name" value="ThrE_2"/>
</dbReference>
<evidence type="ECO:0000313" key="11">
    <source>
        <dbReference type="Proteomes" id="UP000244081"/>
    </source>
</evidence>
<feature type="domain" description="Threonine/Serine exporter ThrE" evidence="9">
    <location>
        <begin position="279"/>
        <end position="420"/>
    </location>
</feature>
<evidence type="ECO:0000256" key="2">
    <source>
        <dbReference type="ARBA" id="ARBA00022475"/>
    </source>
</evidence>
<keyword evidence="5 7" id="KW-0472">Membrane</keyword>
<feature type="transmembrane region" description="Helical" evidence="7">
    <location>
        <begin position="244"/>
        <end position="262"/>
    </location>
</feature>
<keyword evidence="3 7" id="KW-0812">Transmembrane</keyword>
<evidence type="ECO:0000256" key="5">
    <source>
        <dbReference type="ARBA" id="ARBA00023136"/>
    </source>
</evidence>
<dbReference type="PANTHER" id="PTHR34390:SF2">
    <property type="entry name" value="SUCCINATE TRANSPORTER SUBUNIT YJJP-RELATED"/>
    <property type="match status" value="1"/>
</dbReference>
<feature type="transmembrane region" description="Helical" evidence="7">
    <location>
        <begin position="330"/>
        <end position="350"/>
    </location>
</feature>
<dbReference type="GO" id="GO:0015744">
    <property type="term" value="P:succinate transport"/>
    <property type="evidence" value="ECO:0007669"/>
    <property type="project" value="TreeGrafter"/>
</dbReference>
<dbReference type="Pfam" id="PF06738">
    <property type="entry name" value="ThrE"/>
    <property type="match status" value="1"/>
</dbReference>
<accession>A0A2T5VEA2</accession>
<dbReference type="GO" id="GO:0022857">
    <property type="term" value="F:transmembrane transporter activity"/>
    <property type="evidence" value="ECO:0007669"/>
    <property type="project" value="InterPro"/>
</dbReference>
<protein>
    <submittedName>
        <fullName evidence="10">Uncharacterized membrane protein YjjP (DUF1212 family)</fullName>
    </submittedName>
</protein>
<evidence type="ECO:0000256" key="3">
    <source>
        <dbReference type="ARBA" id="ARBA00022692"/>
    </source>
</evidence>
<feature type="transmembrane region" description="Helical" evidence="7">
    <location>
        <begin position="401"/>
        <end position="422"/>
    </location>
</feature>
<evidence type="ECO:0000256" key="7">
    <source>
        <dbReference type="SAM" id="Phobius"/>
    </source>
</evidence>
<evidence type="ECO:0000313" key="10">
    <source>
        <dbReference type="EMBL" id="PTW62079.1"/>
    </source>
</evidence>
<comment type="caution">
    <text evidence="10">The sequence shown here is derived from an EMBL/GenBank/DDBJ whole genome shotgun (WGS) entry which is preliminary data.</text>
</comment>
<dbReference type="InterPro" id="IPR010619">
    <property type="entry name" value="ThrE-like_N"/>
</dbReference>
<feature type="transmembrane region" description="Helical" evidence="7">
    <location>
        <begin position="176"/>
        <end position="197"/>
    </location>
</feature>
<feature type="transmembrane region" description="Helical" evidence="7">
    <location>
        <begin position="274"/>
        <end position="294"/>
    </location>
</feature>
<feature type="transmembrane region" description="Helical" evidence="7">
    <location>
        <begin position="357"/>
        <end position="381"/>
    </location>
</feature>
<name>A0A2T5VEA2_9HYPH</name>
<dbReference type="Proteomes" id="UP000244081">
    <property type="component" value="Unassembled WGS sequence"/>
</dbReference>
<organism evidence="10 11">
    <name type="scientific">Breoghania corrubedonensis</name>
    <dbReference type="NCBI Taxonomy" id="665038"/>
    <lineage>
        <taxon>Bacteria</taxon>
        <taxon>Pseudomonadati</taxon>
        <taxon>Pseudomonadota</taxon>
        <taxon>Alphaproteobacteria</taxon>
        <taxon>Hyphomicrobiales</taxon>
        <taxon>Stappiaceae</taxon>
        <taxon>Breoghania</taxon>
    </lineage>
</organism>
<dbReference type="GO" id="GO:0005886">
    <property type="term" value="C:plasma membrane"/>
    <property type="evidence" value="ECO:0007669"/>
    <property type="project" value="UniProtKB-SubCell"/>
</dbReference>
<evidence type="ECO:0000256" key="1">
    <source>
        <dbReference type="ARBA" id="ARBA00004651"/>
    </source>
</evidence>
<dbReference type="InterPro" id="IPR050539">
    <property type="entry name" value="ThrE_Dicarb/AminoAcid_Exp"/>
</dbReference>
<sequence>MSTSQDQDPAGSKRLELEPIALAALEAGQMLLSTGAKAGVVRQGMTMIAGGLGADLTDIRVGFASIAVTVGSGPRTITRMLGVREHGVNMRLNHALRKVCVRVSHGGMTPRETVEAFHETASATPRYHPLLVCLAAGIACAAFGELLGIDTQAFTPVLLAGTLGQWLRLRLRRHDVNSFVMTALVAFVSSALAGVLAPGLGSTTIAIAMSAAVLMLVPGVPAINAQSDIMEGFPTLGSARAVSVAMVLVFLTVGVGFTRLLLGNTDLAVHALHYGIVHQMLFGAIAAAGFGVLFNFGYGNLLCAGVAGAIALGVRTLGLEAGWSLEAACFSAAVAVALVVEVVGLLPLNICQAGKALAVAGCIPMVPGSAAAQWIFGLFTLTTHLDPAGSELLLLTVIQSGLRVIFTTGAIGAGLTIVASLFRRPEFPERLAPAAKRG</sequence>
<keyword evidence="11" id="KW-1185">Reference proteome</keyword>
<dbReference type="Pfam" id="PF12821">
    <property type="entry name" value="ThrE_2"/>
    <property type="match status" value="1"/>
</dbReference>
<feature type="domain" description="Threonine/serine exporter-like N-terminal" evidence="8">
    <location>
        <begin position="24"/>
        <end position="257"/>
    </location>
</feature>
<evidence type="ECO:0000256" key="6">
    <source>
        <dbReference type="ARBA" id="ARBA00034125"/>
    </source>
</evidence>
<comment type="similarity">
    <text evidence="6">Belongs to the ThrE exporter (TC 2.A.79) family.</text>
</comment>
<gene>
    <name evidence="10" type="ORF">C8N35_101114</name>
</gene>
<feature type="transmembrane region" description="Helical" evidence="7">
    <location>
        <begin position="203"/>
        <end position="223"/>
    </location>
</feature>
<comment type="subcellular location">
    <subcellularLocation>
        <location evidence="1">Cell membrane</location>
        <topology evidence="1">Multi-pass membrane protein</topology>
    </subcellularLocation>
</comment>
<reference evidence="10 11" key="1">
    <citation type="submission" date="2018-04" db="EMBL/GenBank/DDBJ databases">
        <title>Genomic Encyclopedia of Archaeal and Bacterial Type Strains, Phase II (KMG-II): from individual species to whole genera.</title>
        <authorList>
            <person name="Goeker M."/>
        </authorList>
    </citation>
    <scope>NUCLEOTIDE SEQUENCE [LARGE SCALE GENOMIC DNA]</scope>
    <source>
        <strain evidence="10 11">DSM 23382</strain>
    </source>
</reference>